<dbReference type="EMBL" id="JACGWO010000002">
    <property type="protein sequence ID" value="KAK4434925.1"/>
    <property type="molecule type" value="Genomic_DNA"/>
</dbReference>
<feature type="region of interest" description="Disordered" evidence="1">
    <location>
        <begin position="77"/>
        <end position="104"/>
    </location>
</feature>
<proteinExistence type="predicted"/>
<name>A0AAE1YQT3_9LAMI</name>
<reference evidence="2" key="2">
    <citation type="journal article" date="2024" name="Plant">
        <title>Genomic evolution and insights into agronomic trait innovations of Sesamum species.</title>
        <authorList>
            <person name="Miao H."/>
            <person name="Wang L."/>
            <person name="Qu L."/>
            <person name="Liu H."/>
            <person name="Sun Y."/>
            <person name="Le M."/>
            <person name="Wang Q."/>
            <person name="Wei S."/>
            <person name="Zheng Y."/>
            <person name="Lin W."/>
            <person name="Duan Y."/>
            <person name="Cao H."/>
            <person name="Xiong S."/>
            <person name="Wang X."/>
            <person name="Wei L."/>
            <person name="Li C."/>
            <person name="Ma Q."/>
            <person name="Ju M."/>
            <person name="Zhao R."/>
            <person name="Li G."/>
            <person name="Mu C."/>
            <person name="Tian Q."/>
            <person name="Mei H."/>
            <person name="Zhang T."/>
            <person name="Gao T."/>
            <person name="Zhang H."/>
        </authorList>
    </citation>
    <scope>NUCLEOTIDE SEQUENCE</scope>
    <source>
        <strain evidence="2">3651</strain>
    </source>
</reference>
<protein>
    <submittedName>
        <fullName evidence="2">Uncharacterized protein</fullName>
    </submittedName>
</protein>
<dbReference type="AlphaFoldDB" id="A0AAE1YQT3"/>
<evidence type="ECO:0000313" key="3">
    <source>
        <dbReference type="Proteomes" id="UP001293254"/>
    </source>
</evidence>
<dbReference type="Proteomes" id="UP001293254">
    <property type="component" value="Unassembled WGS sequence"/>
</dbReference>
<keyword evidence="3" id="KW-1185">Reference proteome</keyword>
<sequence>MLDPIPQEIRFLSTLAYHSPLSKPVPHLRLSRTHFKSSSLRGCIPLFSLNSPSAVTPSHCLTLLSKLAARFSAASADSCPDPPLKHRPHPNPQLKRLATPRSAA</sequence>
<evidence type="ECO:0000256" key="1">
    <source>
        <dbReference type="SAM" id="MobiDB-lite"/>
    </source>
</evidence>
<evidence type="ECO:0000313" key="2">
    <source>
        <dbReference type="EMBL" id="KAK4434925.1"/>
    </source>
</evidence>
<reference evidence="2" key="1">
    <citation type="submission" date="2020-06" db="EMBL/GenBank/DDBJ databases">
        <authorList>
            <person name="Li T."/>
            <person name="Hu X."/>
            <person name="Zhang T."/>
            <person name="Song X."/>
            <person name="Zhang H."/>
            <person name="Dai N."/>
            <person name="Sheng W."/>
            <person name="Hou X."/>
            <person name="Wei L."/>
        </authorList>
    </citation>
    <scope>NUCLEOTIDE SEQUENCE</scope>
    <source>
        <strain evidence="2">3651</strain>
        <tissue evidence="2">Leaf</tissue>
    </source>
</reference>
<accession>A0AAE1YQT3</accession>
<gene>
    <name evidence="2" type="ORF">Salat_0655400</name>
</gene>
<organism evidence="2 3">
    <name type="scientific">Sesamum alatum</name>
    <dbReference type="NCBI Taxonomy" id="300844"/>
    <lineage>
        <taxon>Eukaryota</taxon>
        <taxon>Viridiplantae</taxon>
        <taxon>Streptophyta</taxon>
        <taxon>Embryophyta</taxon>
        <taxon>Tracheophyta</taxon>
        <taxon>Spermatophyta</taxon>
        <taxon>Magnoliopsida</taxon>
        <taxon>eudicotyledons</taxon>
        <taxon>Gunneridae</taxon>
        <taxon>Pentapetalae</taxon>
        <taxon>asterids</taxon>
        <taxon>lamiids</taxon>
        <taxon>Lamiales</taxon>
        <taxon>Pedaliaceae</taxon>
        <taxon>Sesamum</taxon>
    </lineage>
</organism>
<comment type="caution">
    <text evidence="2">The sequence shown here is derived from an EMBL/GenBank/DDBJ whole genome shotgun (WGS) entry which is preliminary data.</text>
</comment>